<evidence type="ECO:0000256" key="1">
    <source>
        <dbReference type="ARBA" id="ARBA00006787"/>
    </source>
</evidence>
<accession>A0A4R6MDB0</accession>
<evidence type="ECO:0000256" key="2">
    <source>
        <dbReference type="ARBA" id="ARBA00022723"/>
    </source>
</evidence>
<dbReference type="EMBL" id="SNXC01000009">
    <property type="protein sequence ID" value="TDO99543.1"/>
    <property type="molecule type" value="Genomic_DNA"/>
</dbReference>
<feature type="signal peptide" evidence="6">
    <location>
        <begin position="1"/>
        <end position="27"/>
    </location>
</feature>
<comment type="cofactor">
    <cofactor evidence="5">
        <name>Fe(2+)</name>
        <dbReference type="ChEBI" id="CHEBI:29033"/>
    </cofactor>
    <text evidence="5">Binds 1 Fe(2+) ion per subunit.</text>
</comment>
<feature type="binding site" evidence="5">
    <location>
        <position position="262"/>
    </location>
    <ligand>
        <name>Fe cation</name>
        <dbReference type="ChEBI" id="CHEBI:24875"/>
        <note>catalytic</note>
    </ligand>
</feature>
<dbReference type="Proteomes" id="UP000294656">
    <property type="component" value="Unassembled WGS sequence"/>
</dbReference>
<dbReference type="Pfam" id="PF03055">
    <property type="entry name" value="RPE65"/>
    <property type="match status" value="1"/>
</dbReference>
<comment type="similarity">
    <text evidence="1">Belongs to the carotenoid oxygenase family.</text>
</comment>
<organism evidence="7 8">
    <name type="scientific">Marinomonas balearica</name>
    <dbReference type="NCBI Taxonomy" id="491947"/>
    <lineage>
        <taxon>Bacteria</taxon>
        <taxon>Pseudomonadati</taxon>
        <taxon>Pseudomonadota</taxon>
        <taxon>Gammaproteobacteria</taxon>
        <taxon>Oceanospirillales</taxon>
        <taxon>Oceanospirillaceae</taxon>
        <taxon>Marinomonas</taxon>
    </lineage>
</organism>
<protein>
    <submittedName>
        <fullName evidence="7">Carotenoid cleavage dioxygenase</fullName>
    </submittedName>
</protein>
<feature type="binding site" evidence="5">
    <location>
        <position position="215"/>
    </location>
    <ligand>
        <name>Fe cation</name>
        <dbReference type="ChEBI" id="CHEBI:24875"/>
        <note>catalytic</note>
    </ligand>
</feature>
<keyword evidence="6" id="KW-0732">Signal</keyword>
<evidence type="ECO:0000256" key="6">
    <source>
        <dbReference type="SAM" id="SignalP"/>
    </source>
</evidence>
<evidence type="ECO:0000313" key="8">
    <source>
        <dbReference type="Proteomes" id="UP000294656"/>
    </source>
</evidence>
<comment type="caution">
    <text evidence="7">The sequence shown here is derived from an EMBL/GenBank/DDBJ whole genome shotgun (WGS) entry which is preliminary data.</text>
</comment>
<feature type="binding site" evidence="5">
    <location>
        <position position="330"/>
    </location>
    <ligand>
        <name>Fe cation</name>
        <dbReference type="ChEBI" id="CHEBI:24875"/>
        <note>catalytic</note>
    </ligand>
</feature>
<keyword evidence="4 5" id="KW-0408">Iron</keyword>
<evidence type="ECO:0000256" key="3">
    <source>
        <dbReference type="ARBA" id="ARBA00023002"/>
    </source>
</evidence>
<dbReference type="OrthoDB" id="6636843at2"/>
<dbReference type="RefSeq" id="WP_133502394.1">
    <property type="nucleotide sequence ID" value="NZ_SNXC01000009.1"/>
</dbReference>
<dbReference type="AlphaFoldDB" id="A0A4R6MDB0"/>
<feature type="binding site" evidence="5">
    <location>
        <position position="510"/>
    </location>
    <ligand>
        <name>Fe cation</name>
        <dbReference type="ChEBI" id="CHEBI:24875"/>
        <note>catalytic</note>
    </ligand>
</feature>
<proteinExistence type="inferred from homology"/>
<keyword evidence="2 5" id="KW-0479">Metal-binding</keyword>
<sequence length="517" mass="58917">MNRREFIKLLSCTMAASGATLFPAALYATYLEGHQSNFAISWKKSFDAALNKKPWLAHISSLDKSLSAQNLVIEGKIPTGLIGTLYRNGPAQHEINGQRYHHLFDADGMIQQFCINGENQTATYFGRFVDTAKRRKDLFTGQMSTPTFGSAFPTMSHVTKADDMNAANTSIRQHAGKLLALWEAGSAYEIDPLSLSTTGIVTWSEQTQGMPYSAHPKIDQDGSMWNFGAIGTFQGLVFYHIGASGKLLKQQTIRLPEARMVHDFMITERYLVFILAPFVFDHELAHSRLLTSYLDAHQWKKQEANWLLLVDKDNLSNVRRLELPASWIFHFGNAWQKGHWLYFDMCEYKDTSVMTQGLRDIMKGDDHVTELAKHSALKINLKTGYFEKDTLYQNVEFPIYDERFVGRKNQYTLAICNRNGNHLLSANRLVLIDLTNGQHRHFDFPENEVIEEHLFIPNKYSNKEMEGWFIGVSFDYKRMISKVNIFTASSFEYGPDAMIQLPYHIPTGFHGTFVGAT</sequence>
<evidence type="ECO:0000256" key="5">
    <source>
        <dbReference type="PIRSR" id="PIRSR604294-1"/>
    </source>
</evidence>
<gene>
    <name evidence="7" type="ORF">DFP79_0528</name>
</gene>
<dbReference type="GO" id="GO:0046872">
    <property type="term" value="F:metal ion binding"/>
    <property type="evidence" value="ECO:0007669"/>
    <property type="project" value="UniProtKB-KW"/>
</dbReference>
<feature type="chain" id="PRO_5021016071" evidence="6">
    <location>
        <begin position="28"/>
        <end position="517"/>
    </location>
</feature>
<dbReference type="PANTHER" id="PTHR10543:SF89">
    <property type="entry name" value="CAROTENOID 9,10(9',10')-CLEAVAGE DIOXYGENASE 1"/>
    <property type="match status" value="1"/>
</dbReference>
<evidence type="ECO:0000313" key="7">
    <source>
        <dbReference type="EMBL" id="TDO99543.1"/>
    </source>
</evidence>
<reference evidence="7 8" key="1">
    <citation type="submission" date="2019-03" db="EMBL/GenBank/DDBJ databases">
        <title>Genomic Encyclopedia of Type Strains, Phase III (KMG-III): the genomes of soil and plant-associated and newly described type strains.</title>
        <authorList>
            <person name="Whitman W."/>
        </authorList>
    </citation>
    <scope>NUCLEOTIDE SEQUENCE [LARGE SCALE GENOMIC DNA]</scope>
    <source>
        <strain evidence="7 8">CECT 7378</strain>
    </source>
</reference>
<dbReference type="PANTHER" id="PTHR10543">
    <property type="entry name" value="BETA-CAROTENE DIOXYGENASE"/>
    <property type="match status" value="1"/>
</dbReference>
<keyword evidence="8" id="KW-1185">Reference proteome</keyword>
<evidence type="ECO:0000256" key="4">
    <source>
        <dbReference type="ARBA" id="ARBA00023004"/>
    </source>
</evidence>
<keyword evidence="3" id="KW-0560">Oxidoreductase</keyword>
<name>A0A4R6MDB0_9GAMM</name>
<keyword evidence="7" id="KW-0223">Dioxygenase</keyword>
<dbReference type="GO" id="GO:0010436">
    <property type="term" value="F:carotenoid dioxygenase activity"/>
    <property type="evidence" value="ECO:0007669"/>
    <property type="project" value="TreeGrafter"/>
</dbReference>
<dbReference type="InterPro" id="IPR004294">
    <property type="entry name" value="Carotenoid_Oase"/>
</dbReference>
<dbReference type="GO" id="GO:0016121">
    <property type="term" value="P:carotene catabolic process"/>
    <property type="evidence" value="ECO:0007669"/>
    <property type="project" value="TreeGrafter"/>
</dbReference>